<keyword evidence="2 5" id="KW-0812">Transmembrane</keyword>
<evidence type="ECO:0000256" key="4">
    <source>
        <dbReference type="ARBA" id="ARBA00023136"/>
    </source>
</evidence>
<keyword evidence="4 5" id="KW-0472">Membrane</keyword>
<evidence type="ECO:0000256" key="2">
    <source>
        <dbReference type="ARBA" id="ARBA00022692"/>
    </source>
</evidence>
<proteinExistence type="predicted"/>
<gene>
    <name evidence="7" type="ORF">MSZNOR_3050</name>
</gene>
<evidence type="ECO:0000256" key="1">
    <source>
        <dbReference type="ARBA" id="ARBA00004141"/>
    </source>
</evidence>
<dbReference type="InterPro" id="IPR002810">
    <property type="entry name" value="NfeD-like_C"/>
</dbReference>
<feature type="transmembrane region" description="Helical" evidence="5">
    <location>
        <begin position="7"/>
        <end position="33"/>
    </location>
</feature>
<sequence>MAFEVVFWHWWALGVFLLIVELLAPGIFFLWMAESAFVVGVVKLIVPALAWEYQLILFSVLSVVSIAVFRLFLKRHPIETDQPLLNQRAAQYVGRLFTLEHPIVNGQGRIRVDDSIWKVQGEDCEPGSKIRVVAADGVILKVEKAE</sequence>
<organism evidence="7 8">
    <name type="scientific">Methylocaldum szegediense</name>
    <dbReference type="NCBI Taxonomy" id="73780"/>
    <lineage>
        <taxon>Bacteria</taxon>
        <taxon>Pseudomonadati</taxon>
        <taxon>Pseudomonadota</taxon>
        <taxon>Gammaproteobacteria</taxon>
        <taxon>Methylococcales</taxon>
        <taxon>Methylococcaceae</taxon>
        <taxon>Methylocaldum</taxon>
    </lineage>
</organism>
<dbReference type="InterPro" id="IPR052165">
    <property type="entry name" value="Membrane_assoc_protease"/>
</dbReference>
<keyword evidence="8" id="KW-1185">Reference proteome</keyword>
<dbReference type="Gene3D" id="2.40.50.140">
    <property type="entry name" value="Nucleic acid-binding proteins"/>
    <property type="match status" value="1"/>
</dbReference>
<name>A0ABN8X510_9GAMM</name>
<dbReference type="EMBL" id="OX458333">
    <property type="protein sequence ID" value="CAI8880536.1"/>
    <property type="molecule type" value="Genomic_DNA"/>
</dbReference>
<dbReference type="PANTHER" id="PTHR33507:SF3">
    <property type="entry name" value="INNER MEMBRANE PROTEIN YBBJ"/>
    <property type="match status" value="1"/>
</dbReference>
<dbReference type="RefSeq" id="WP_026611167.1">
    <property type="nucleotide sequence ID" value="NZ_OX458333.1"/>
</dbReference>
<evidence type="ECO:0000259" key="6">
    <source>
        <dbReference type="Pfam" id="PF01957"/>
    </source>
</evidence>
<dbReference type="Proteomes" id="UP001162030">
    <property type="component" value="Chromosome"/>
</dbReference>
<dbReference type="PANTHER" id="PTHR33507">
    <property type="entry name" value="INNER MEMBRANE PROTEIN YBBJ"/>
    <property type="match status" value="1"/>
</dbReference>
<feature type="transmembrane region" description="Helical" evidence="5">
    <location>
        <begin position="53"/>
        <end position="73"/>
    </location>
</feature>
<dbReference type="InterPro" id="IPR012340">
    <property type="entry name" value="NA-bd_OB-fold"/>
</dbReference>
<keyword evidence="3 5" id="KW-1133">Transmembrane helix</keyword>
<evidence type="ECO:0000313" key="8">
    <source>
        <dbReference type="Proteomes" id="UP001162030"/>
    </source>
</evidence>
<dbReference type="Pfam" id="PF01957">
    <property type="entry name" value="NfeD"/>
    <property type="match status" value="1"/>
</dbReference>
<evidence type="ECO:0000313" key="7">
    <source>
        <dbReference type="EMBL" id="CAI8880536.1"/>
    </source>
</evidence>
<evidence type="ECO:0000256" key="5">
    <source>
        <dbReference type="SAM" id="Phobius"/>
    </source>
</evidence>
<feature type="domain" description="NfeD-like C-terminal" evidence="6">
    <location>
        <begin position="90"/>
        <end position="144"/>
    </location>
</feature>
<protein>
    <submittedName>
        <fullName evidence="7">Inner membrane protein</fullName>
    </submittedName>
</protein>
<evidence type="ECO:0000256" key="3">
    <source>
        <dbReference type="ARBA" id="ARBA00022989"/>
    </source>
</evidence>
<accession>A0ABN8X510</accession>
<reference evidence="7 8" key="1">
    <citation type="submission" date="2023-03" db="EMBL/GenBank/DDBJ databases">
        <authorList>
            <person name="Pearce D."/>
        </authorList>
    </citation>
    <scope>NUCLEOTIDE SEQUENCE [LARGE SCALE GENOMIC DNA]</scope>
    <source>
        <strain evidence="7">Msz</strain>
    </source>
</reference>
<comment type="subcellular location">
    <subcellularLocation>
        <location evidence="1">Membrane</location>
        <topology evidence="1">Multi-pass membrane protein</topology>
    </subcellularLocation>
</comment>